<feature type="region of interest" description="Disordered" evidence="1">
    <location>
        <begin position="1"/>
        <end position="25"/>
    </location>
</feature>
<keyword evidence="3" id="KW-1185">Reference proteome</keyword>
<evidence type="ECO:0000313" key="3">
    <source>
        <dbReference type="Proteomes" id="UP001152798"/>
    </source>
</evidence>
<organism evidence="2 3">
    <name type="scientific">Nezara viridula</name>
    <name type="common">Southern green stink bug</name>
    <name type="synonym">Cimex viridulus</name>
    <dbReference type="NCBI Taxonomy" id="85310"/>
    <lineage>
        <taxon>Eukaryota</taxon>
        <taxon>Metazoa</taxon>
        <taxon>Ecdysozoa</taxon>
        <taxon>Arthropoda</taxon>
        <taxon>Hexapoda</taxon>
        <taxon>Insecta</taxon>
        <taxon>Pterygota</taxon>
        <taxon>Neoptera</taxon>
        <taxon>Paraneoptera</taxon>
        <taxon>Hemiptera</taxon>
        <taxon>Heteroptera</taxon>
        <taxon>Panheteroptera</taxon>
        <taxon>Pentatomomorpha</taxon>
        <taxon>Pentatomoidea</taxon>
        <taxon>Pentatomidae</taxon>
        <taxon>Pentatominae</taxon>
        <taxon>Nezara</taxon>
    </lineage>
</organism>
<gene>
    <name evidence="2" type="ORF">NEZAVI_LOCUS10859</name>
</gene>
<dbReference type="EMBL" id="OV725081">
    <property type="protein sequence ID" value="CAH1401924.1"/>
    <property type="molecule type" value="Genomic_DNA"/>
</dbReference>
<proteinExistence type="predicted"/>
<dbReference type="Proteomes" id="UP001152798">
    <property type="component" value="Chromosome 5"/>
</dbReference>
<protein>
    <submittedName>
        <fullName evidence="2">Uncharacterized protein</fullName>
    </submittedName>
</protein>
<feature type="compositionally biased region" description="Basic and acidic residues" evidence="1">
    <location>
        <begin position="71"/>
        <end position="83"/>
    </location>
</feature>
<sequence>MLAKLSLPPLPSPPPQLSSRISPVGGERSRVKLSKEFRSVLLNSFLTEINNCYESQRGRVEWMQHSRPRRKEWSGRDPGAADH</sequence>
<reference evidence="2" key="1">
    <citation type="submission" date="2022-01" db="EMBL/GenBank/DDBJ databases">
        <authorList>
            <person name="King R."/>
        </authorList>
    </citation>
    <scope>NUCLEOTIDE SEQUENCE</scope>
</reference>
<accession>A0A9P0HGZ6</accession>
<dbReference type="AlphaFoldDB" id="A0A9P0HGZ6"/>
<evidence type="ECO:0000313" key="2">
    <source>
        <dbReference type="EMBL" id="CAH1401924.1"/>
    </source>
</evidence>
<feature type="region of interest" description="Disordered" evidence="1">
    <location>
        <begin position="63"/>
        <end position="83"/>
    </location>
</feature>
<name>A0A9P0HGZ6_NEZVI</name>
<evidence type="ECO:0000256" key="1">
    <source>
        <dbReference type="SAM" id="MobiDB-lite"/>
    </source>
</evidence>